<feature type="transmembrane region" description="Helical" evidence="6">
    <location>
        <begin position="185"/>
        <end position="207"/>
    </location>
</feature>
<feature type="transmembrane region" description="Helical" evidence="6">
    <location>
        <begin position="344"/>
        <end position="363"/>
    </location>
</feature>
<evidence type="ECO:0000256" key="2">
    <source>
        <dbReference type="ARBA" id="ARBA00010992"/>
    </source>
</evidence>
<dbReference type="PROSITE" id="PS50850">
    <property type="entry name" value="MFS"/>
    <property type="match status" value="1"/>
</dbReference>
<evidence type="ECO:0000259" key="7">
    <source>
        <dbReference type="PROSITE" id="PS50850"/>
    </source>
</evidence>
<feature type="transmembrane region" description="Helical" evidence="6">
    <location>
        <begin position="97"/>
        <end position="120"/>
    </location>
</feature>
<evidence type="ECO:0000313" key="9">
    <source>
        <dbReference type="Proteomes" id="UP001324427"/>
    </source>
</evidence>
<dbReference type="AlphaFoldDB" id="A0AAV9JAC2"/>
<feature type="transmembrane region" description="Helical" evidence="6">
    <location>
        <begin position="69"/>
        <end position="90"/>
    </location>
</feature>
<accession>A0AAV9JAC2</accession>
<keyword evidence="9" id="KW-1185">Reference proteome</keyword>
<comment type="similarity">
    <text evidence="2">Belongs to the major facilitator superfamily. Sugar transporter (TC 2.A.1.1) family.</text>
</comment>
<dbReference type="FunFam" id="1.20.1250.20:FF:000078">
    <property type="entry name" value="MFS maltose transporter, putative"/>
    <property type="match status" value="1"/>
</dbReference>
<dbReference type="EMBL" id="JAVFHQ010000048">
    <property type="protein sequence ID" value="KAK4541798.1"/>
    <property type="molecule type" value="Genomic_DNA"/>
</dbReference>
<feature type="domain" description="Major facilitator superfamily (MFS) profile" evidence="7">
    <location>
        <begin position="18"/>
        <end position="469"/>
    </location>
</feature>
<dbReference type="InterPro" id="IPR036259">
    <property type="entry name" value="MFS_trans_sf"/>
</dbReference>
<feature type="transmembrane region" description="Helical" evidence="6">
    <location>
        <begin position="273"/>
        <end position="298"/>
    </location>
</feature>
<dbReference type="Gene3D" id="1.20.1250.20">
    <property type="entry name" value="MFS general substrate transporter like domains"/>
    <property type="match status" value="1"/>
</dbReference>
<comment type="caution">
    <text evidence="8">The sequence shown here is derived from an EMBL/GenBank/DDBJ whole genome shotgun (WGS) entry which is preliminary data.</text>
</comment>
<feature type="transmembrane region" description="Helical" evidence="6">
    <location>
        <begin position="410"/>
        <end position="435"/>
    </location>
</feature>
<dbReference type="InterPro" id="IPR050360">
    <property type="entry name" value="MFS_Sugar_Transporters"/>
</dbReference>
<dbReference type="Pfam" id="PF00083">
    <property type="entry name" value="Sugar_tr"/>
    <property type="match status" value="1"/>
</dbReference>
<keyword evidence="3 6" id="KW-0812">Transmembrane</keyword>
<organism evidence="8 9">
    <name type="scientific">Oleoguttula mirabilis</name>
    <dbReference type="NCBI Taxonomy" id="1507867"/>
    <lineage>
        <taxon>Eukaryota</taxon>
        <taxon>Fungi</taxon>
        <taxon>Dikarya</taxon>
        <taxon>Ascomycota</taxon>
        <taxon>Pezizomycotina</taxon>
        <taxon>Dothideomycetes</taxon>
        <taxon>Dothideomycetidae</taxon>
        <taxon>Mycosphaerellales</taxon>
        <taxon>Teratosphaeriaceae</taxon>
        <taxon>Oleoguttula</taxon>
    </lineage>
</organism>
<proteinExistence type="inferred from homology"/>
<dbReference type="InterPro" id="IPR005828">
    <property type="entry name" value="MFS_sugar_transport-like"/>
</dbReference>
<evidence type="ECO:0000256" key="1">
    <source>
        <dbReference type="ARBA" id="ARBA00004141"/>
    </source>
</evidence>
<feature type="transmembrane region" description="Helical" evidence="6">
    <location>
        <begin position="126"/>
        <end position="143"/>
    </location>
</feature>
<feature type="transmembrane region" description="Helical" evidence="6">
    <location>
        <begin position="447"/>
        <end position="465"/>
    </location>
</feature>
<dbReference type="GO" id="GO:0005351">
    <property type="term" value="F:carbohydrate:proton symporter activity"/>
    <property type="evidence" value="ECO:0007669"/>
    <property type="project" value="TreeGrafter"/>
</dbReference>
<name>A0AAV9JAC2_9PEZI</name>
<protein>
    <recommendedName>
        <fullName evidence="7">Major facilitator superfamily (MFS) profile domain-containing protein</fullName>
    </recommendedName>
</protein>
<evidence type="ECO:0000313" key="8">
    <source>
        <dbReference type="EMBL" id="KAK4541798.1"/>
    </source>
</evidence>
<dbReference type="SUPFAM" id="SSF103473">
    <property type="entry name" value="MFS general substrate transporter"/>
    <property type="match status" value="1"/>
</dbReference>
<feature type="transmembrane region" description="Helical" evidence="6">
    <location>
        <begin position="29"/>
        <end position="49"/>
    </location>
</feature>
<evidence type="ECO:0000256" key="4">
    <source>
        <dbReference type="ARBA" id="ARBA00022989"/>
    </source>
</evidence>
<evidence type="ECO:0000256" key="5">
    <source>
        <dbReference type="ARBA" id="ARBA00023136"/>
    </source>
</evidence>
<comment type="subcellular location">
    <subcellularLocation>
        <location evidence="1">Membrane</location>
        <topology evidence="1">Multi-pass membrane protein</topology>
    </subcellularLocation>
</comment>
<feature type="transmembrane region" description="Helical" evidence="6">
    <location>
        <begin position="318"/>
        <end position="337"/>
    </location>
</feature>
<dbReference type="GO" id="GO:0016020">
    <property type="term" value="C:membrane"/>
    <property type="evidence" value="ECO:0007669"/>
    <property type="project" value="UniProtKB-SubCell"/>
</dbReference>
<dbReference type="PROSITE" id="PS00217">
    <property type="entry name" value="SUGAR_TRANSPORT_2"/>
    <property type="match status" value="1"/>
</dbReference>
<keyword evidence="5 6" id="KW-0472">Membrane</keyword>
<feature type="transmembrane region" description="Helical" evidence="6">
    <location>
        <begin position="155"/>
        <end position="173"/>
    </location>
</feature>
<dbReference type="Proteomes" id="UP001324427">
    <property type="component" value="Unassembled WGS sequence"/>
</dbReference>
<dbReference type="InterPro" id="IPR020846">
    <property type="entry name" value="MFS_dom"/>
</dbReference>
<gene>
    <name evidence="8" type="ORF">LTR36_007330</name>
</gene>
<keyword evidence="4 6" id="KW-1133">Transmembrane helix</keyword>
<evidence type="ECO:0000256" key="3">
    <source>
        <dbReference type="ARBA" id="ARBA00022692"/>
    </source>
</evidence>
<evidence type="ECO:0000256" key="6">
    <source>
        <dbReference type="SAM" id="Phobius"/>
    </source>
</evidence>
<feature type="transmembrane region" description="Helical" evidence="6">
    <location>
        <begin position="375"/>
        <end position="398"/>
    </location>
</feature>
<dbReference type="PANTHER" id="PTHR48022:SF10">
    <property type="entry name" value="MAJOR FACILITATOR SUPERFAMILY (MFS) PROFILE DOMAIN-CONTAINING PROTEIN"/>
    <property type="match status" value="1"/>
</dbReference>
<reference evidence="8 9" key="1">
    <citation type="submission" date="2021-11" db="EMBL/GenBank/DDBJ databases">
        <title>Black yeast isolated from Biological Soil Crust.</title>
        <authorList>
            <person name="Kurbessoian T."/>
        </authorList>
    </citation>
    <scope>NUCLEOTIDE SEQUENCE [LARGE SCALE GENOMIC DNA]</scope>
    <source>
        <strain evidence="8 9">CCFEE 5522</strain>
    </source>
</reference>
<sequence length="567" mass="61586">MAGGNHDTMRANWKCLAACILVSMSPFQYGVDFGLIGGIQAMIGFLRVFGYADPELPIGWNITPGRQQLISSLMTLGAVIASGLAGPLAWKAGRKSCIWAACLLCAVSDIIMMTTTSIGALYVGRLLNGLANGLFMTFSQLYIQECSPAKYRGLLLSAFQVFTSVGVLIGTIVDNFTAPLSSKASYLIPLGLIYVIPFFIAIGLFFIPESPRWLMEKGKTEKARKSLLWLRPSKDAVDTELFSIQEAIDEAQANSGKALFFEMFRGQDLRRTMLAVGAVNTQAASGAMFMIAYGNITGRVNPCTGSDKIFTGKPFENSVALTTVGVVAIVVNTCIITRFGRRRVMLITGLILCAITMLIIAAVDTAAPKAESTKKLIVGISVVYIAGYNGMISSYAWVSGGELPSQRLRSYTFGLAASVGFFGAWLATFTAPYFINPAALNWGPKYGYIWVPSCLMAAAFVYFYLPEVKGRTLEEVSSQSVQSSVKRVLTSATIQIDEMFTQRLPARKFRHYVCTGRAALESMKRGDNVSENSEKHEHKDGTVETIERVYGDERGVAVVVETAMNVA</sequence>
<dbReference type="InterPro" id="IPR005829">
    <property type="entry name" value="Sugar_transporter_CS"/>
</dbReference>
<dbReference type="PANTHER" id="PTHR48022">
    <property type="entry name" value="PLASTIDIC GLUCOSE TRANSPORTER 4"/>
    <property type="match status" value="1"/>
</dbReference>